<evidence type="ECO:0000313" key="3">
    <source>
        <dbReference type="EMBL" id="OLF14439.1"/>
    </source>
</evidence>
<evidence type="ECO:0000256" key="1">
    <source>
        <dbReference type="SAM" id="MobiDB-lite"/>
    </source>
</evidence>
<gene>
    <name evidence="3" type="ORF">BLA60_04795</name>
</gene>
<protein>
    <recommendedName>
        <fullName evidence="2">Carrier domain-containing protein</fullName>
    </recommendedName>
</protein>
<comment type="caution">
    <text evidence="3">The sequence shown here is derived from an EMBL/GenBank/DDBJ whole genome shotgun (WGS) entry which is preliminary data.</text>
</comment>
<dbReference type="RefSeq" id="WP_075131387.1">
    <property type="nucleotide sequence ID" value="NZ_MSIF01000001.1"/>
</dbReference>
<dbReference type="SUPFAM" id="SSF47336">
    <property type="entry name" value="ACP-like"/>
    <property type="match status" value="1"/>
</dbReference>
<feature type="compositionally biased region" description="Basic and acidic residues" evidence="1">
    <location>
        <begin position="101"/>
        <end position="110"/>
    </location>
</feature>
<feature type="domain" description="Carrier" evidence="2">
    <location>
        <begin position="21"/>
        <end position="83"/>
    </location>
</feature>
<evidence type="ECO:0000259" key="2">
    <source>
        <dbReference type="Pfam" id="PF00550"/>
    </source>
</evidence>
<dbReference type="AlphaFoldDB" id="A0A7Z1B0B1"/>
<name>A0A7Z1B0B1_9PSEU</name>
<keyword evidence="4" id="KW-1185">Reference proteome</keyword>
<feature type="region of interest" description="Disordered" evidence="1">
    <location>
        <begin position="90"/>
        <end position="110"/>
    </location>
</feature>
<dbReference type="Pfam" id="PF00550">
    <property type="entry name" value="PP-binding"/>
    <property type="match status" value="1"/>
</dbReference>
<dbReference type="InterPro" id="IPR009081">
    <property type="entry name" value="PP-bd_ACP"/>
</dbReference>
<organism evidence="3 4">
    <name type="scientific">Actinophytocola xinjiangensis</name>
    <dbReference type="NCBI Taxonomy" id="485602"/>
    <lineage>
        <taxon>Bacteria</taxon>
        <taxon>Bacillati</taxon>
        <taxon>Actinomycetota</taxon>
        <taxon>Actinomycetes</taxon>
        <taxon>Pseudonocardiales</taxon>
        <taxon>Pseudonocardiaceae</taxon>
    </lineage>
</organism>
<evidence type="ECO:0000313" key="4">
    <source>
        <dbReference type="Proteomes" id="UP000185696"/>
    </source>
</evidence>
<dbReference type="Proteomes" id="UP000185696">
    <property type="component" value="Unassembled WGS sequence"/>
</dbReference>
<reference evidence="3 4" key="1">
    <citation type="submission" date="2016-12" db="EMBL/GenBank/DDBJ databases">
        <title>The draft genome sequence of Actinophytocola xinjiangensis.</title>
        <authorList>
            <person name="Wang W."/>
            <person name="Yuan L."/>
        </authorList>
    </citation>
    <scope>NUCLEOTIDE SEQUENCE [LARGE SCALE GENOMIC DNA]</scope>
    <source>
        <strain evidence="3 4">CGMCC 4.4663</strain>
    </source>
</reference>
<accession>A0A7Z1B0B1</accession>
<dbReference type="Gene3D" id="1.10.1200.10">
    <property type="entry name" value="ACP-like"/>
    <property type="match status" value="1"/>
</dbReference>
<sequence>MLARRDHHAAQPPSASEITEYLIQLVDDVAGIRIDRDTGLLASGLTSANLAALTAGAAARWNVDIPVEVYFGRGTVASVADFVHATLSAPPARQGNTAPVSDRRAGSAAERKNLRNQIRAAVGKIR</sequence>
<dbReference type="InterPro" id="IPR036736">
    <property type="entry name" value="ACP-like_sf"/>
</dbReference>
<dbReference type="EMBL" id="MSIF01000001">
    <property type="protein sequence ID" value="OLF14439.1"/>
    <property type="molecule type" value="Genomic_DNA"/>
</dbReference>
<proteinExistence type="predicted"/>